<dbReference type="AlphaFoldDB" id="A0A538TUR1"/>
<comment type="caution">
    <text evidence="7">The sequence shown here is derived from an EMBL/GenBank/DDBJ whole genome shotgun (WGS) entry which is preliminary data.</text>
</comment>
<name>A0A538TUR1_UNCEI</name>
<proteinExistence type="predicted"/>
<evidence type="ECO:0000256" key="1">
    <source>
        <dbReference type="ARBA" id="ARBA00022737"/>
    </source>
</evidence>
<reference evidence="7 8" key="1">
    <citation type="journal article" date="2019" name="Nat. Microbiol.">
        <title>Mediterranean grassland soil C-N compound turnover is dependent on rainfall and depth, and is mediated by genomically divergent microorganisms.</title>
        <authorList>
            <person name="Diamond S."/>
            <person name="Andeer P.F."/>
            <person name="Li Z."/>
            <person name="Crits-Christoph A."/>
            <person name="Burstein D."/>
            <person name="Anantharaman K."/>
            <person name="Lane K.R."/>
            <person name="Thomas B.C."/>
            <person name="Pan C."/>
            <person name="Northen T.R."/>
            <person name="Banfield J.F."/>
        </authorList>
    </citation>
    <scope>NUCLEOTIDE SEQUENCE [LARGE SCALE GENOMIC DNA]</scope>
    <source>
        <strain evidence="7">WS_9</strain>
    </source>
</reference>
<dbReference type="Gene3D" id="1.25.40.10">
    <property type="entry name" value="Tetratricopeptide repeat domain"/>
    <property type="match status" value="1"/>
</dbReference>
<dbReference type="EMBL" id="VBOZ01000001">
    <property type="protein sequence ID" value="TMQ67341.1"/>
    <property type="molecule type" value="Genomic_DNA"/>
</dbReference>
<dbReference type="InterPro" id="IPR056413">
    <property type="entry name" value="TPR_CcmH_CycH"/>
</dbReference>
<accession>A0A538TUR1</accession>
<sequence>MTPASMDTFSCPRCGESLPAGFSRCDACGAYLVAAPAAAGPSSSRPEGTRGGALPGARKTAPGGSPGPSWLFLVIGLACGGAVGYALHGAVGPRDQGGMPKGPSDVMRGAAMGGGQMPPQMPPQVVAMVQKYRQALARDPDDLEANIGFGNLLFDSGQWQKAIDHYQRALKKSPGDADVRVDMAVAIHSLGQDDIARKELERVTREKPTHLNAWLNLGVVAATLGDNAGAIRAWERYLELDPQGEHAGAVRAQIEMLKKGS</sequence>
<evidence type="ECO:0000256" key="5">
    <source>
        <dbReference type="SAM" id="Phobius"/>
    </source>
</evidence>
<evidence type="ECO:0000313" key="8">
    <source>
        <dbReference type="Proteomes" id="UP000317691"/>
    </source>
</evidence>
<dbReference type="InterPro" id="IPR011990">
    <property type="entry name" value="TPR-like_helical_dom_sf"/>
</dbReference>
<dbReference type="PROSITE" id="PS50005">
    <property type="entry name" value="TPR"/>
    <property type="match status" value="2"/>
</dbReference>
<dbReference type="Proteomes" id="UP000317691">
    <property type="component" value="Unassembled WGS sequence"/>
</dbReference>
<keyword evidence="5" id="KW-0812">Transmembrane</keyword>
<dbReference type="Pfam" id="PF23914">
    <property type="entry name" value="TPR_CcmH_CycH"/>
    <property type="match status" value="1"/>
</dbReference>
<evidence type="ECO:0000313" key="7">
    <source>
        <dbReference type="EMBL" id="TMQ67341.1"/>
    </source>
</evidence>
<feature type="region of interest" description="Disordered" evidence="4">
    <location>
        <begin position="38"/>
        <end position="62"/>
    </location>
</feature>
<dbReference type="SUPFAM" id="SSF48452">
    <property type="entry name" value="TPR-like"/>
    <property type="match status" value="1"/>
</dbReference>
<keyword evidence="5" id="KW-1133">Transmembrane helix</keyword>
<keyword evidence="5" id="KW-0472">Membrane</keyword>
<protein>
    <submittedName>
        <fullName evidence="7">Tetratricopeptide repeat protein</fullName>
    </submittedName>
</protein>
<gene>
    <name evidence="7" type="ORF">E6K79_00050</name>
</gene>
<keyword evidence="1" id="KW-0677">Repeat</keyword>
<dbReference type="PANTHER" id="PTHR44858">
    <property type="entry name" value="TETRATRICOPEPTIDE REPEAT PROTEIN 6"/>
    <property type="match status" value="1"/>
</dbReference>
<evidence type="ECO:0000256" key="4">
    <source>
        <dbReference type="SAM" id="MobiDB-lite"/>
    </source>
</evidence>
<dbReference type="InterPro" id="IPR019734">
    <property type="entry name" value="TPR_rpt"/>
</dbReference>
<feature type="domain" description="Cytochrome c-type biogenesis protein H TPR" evidence="6">
    <location>
        <begin position="133"/>
        <end position="243"/>
    </location>
</feature>
<evidence type="ECO:0000259" key="6">
    <source>
        <dbReference type="Pfam" id="PF23914"/>
    </source>
</evidence>
<dbReference type="GO" id="GO:0009279">
    <property type="term" value="C:cell outer membrane"/>
    <property type="evidence" value="ECO:0007669"/>
    <property type="project" value="TreeGrafter"/>
</dbReference>
<dbReference type="InterPro" id="IPR050498">
    <property type="entry name" value="Ycf3"/>
</dbReference>
<feature type="transmembrane region" description="Helical" evidence="5">
    <location>
        <begin position="70"/>
        <end position="91"/>
    </location>
</feature>
<dbReference type="SMART" id="SM00028">
    <property type="entry name" value="TPR"/>
    <property type="match status" value="2"/>
</dbReference>
<keyword evidence="2 3" id="KW-0802">TPR repeat</keyword>
<evidence type="ECO:0000256" key="3">
    <source>
        <dbReference type="PROSITE-ProRule" id="PRU00339"/>
    </source>
</evidence>
<dbReference type="GO" id="GO:0046813">
    <property type="term" value="P:receptor-mediated virion attachment to host cell"/>
    <property type="evidence" value="ECO:0007669"/>
    <property type="project" value="TreeGrafter"/>
</dbReference>
<evidence type="ECO:0000256" key="2">
    <source>
        <dbReference type="ARBA" id="ARBA00022803"/>
    </source>
</evidence>
<organism evidence="7 8">
    <name type="scientific">Eiseniibacteriota bacterium</name>
    <dbReference type="NCBI Taxonomy" id="2212470"/>
    <lineage>
        <taxon>Bacteria</taxon>
        <taxon>Candidatus Eiseniibacteriota</taxon>
    </lineage>
</organism>
<feature type="repeat" description="TPR" evidence="3">
    <location>
        <begin position="211"/>
        <end position="244"/>
    </location>
</feature>
<feature type="repeat" description="TPR" evidence="3">
    <location>
        <begin position="143"/>
        <end position="176"/>
    </location>
</feature>
<dbReference type="PANTHER" id="PTHR44858:SF1">
    <property type="entry name" value="UDP-N-ACETYLGLUCOSAMINE--PEPTIDE N-ACETYLGLUCOSAMINYLTRANSFERASE SPINDLY-RELATED"/>
    <property type="match status" value="1"/>
</dbReference>